<evidence type="ECO:0000313" key="2">
    <source>
        <dbReference type="Proteomes" id="UP001151699"/>
    </source>
</evidence>
<evidence type="ECO:0000313" key="1">
    <source>
        <dbReference type="EMBL" id="KAJ6647439.1"/>
    </source>
</evidence>
<dbReference type="Proteomes" id="UP001151699">
    <property type="component" value="Chromosome A"/>
</dbReference>
<protein>
    <submittedName>
        <fullName evidence="1">Uncharacterized protein</fullName>
    </submittedName>
</protein>
<keyword evidence="2" id="KW-1185">Reference proteome</keyword>
<organism evidence="1 2">
    <name type="scientific">Pseudolycoriella hygida</name>
    <dbReference type="NCBI Taxonomy" id="35572"/>
    <lineage>
        <taxon>Eukaryota</taxon>
        <taxon>Metazoa</taxon>
        <taxon>Ecdysozoa</taxon>
        <taxon>Arthropoda</taxon>
        <taxon>Hexapoda</taxon>
        <taxon>Insecta</taxon>
        <taxon>Pterygota</taxon>
        <taxon>Neoptera</taxon>
        <taxon>Endopterygota</taxon>
        <taxon>Diptera</taxon>
        <taxon>Nematocera</taxon>
        <taxon>Sciaroidea</taxon>
        <taxon>Sciaridae</taxon>
        <taxon>Pseudolycoriella</taxon>
    </lineage>
</organism>
<dbReference type="AlphaFoldDB" id="A0A9Q0S6V1"/>
<proteinExistence type="predicted"/>
<dbReference type="EMBL" id="WJQU01000001">
    <property type="protein sequence ID" value="KAJ6647439.1"/>
    <property type="molecule type" value="Genomic_DNA"/>
</dbReference>
<sequence length="103" mass="11419">MCCGFVKFRHSKIMKTKVLVVVALAFVALSLHFRSEAGLITIEDDSFLAVKTLLIAQGYSEIRANCFIIALKYTAGTAGERKLGMRSEDMTLSAGEYFSDHKH</sequence>
<gene>
    <name evidence="1" type="ORF">Bhyg_02661</name>
</gene>
<comment type="caution">
    <text evidence="1">The sequence shown here is derived from an EMBL/GenBank/DDBJ whole genome shotgun (WGS) entry which is preliminary data.</text>
</comment>
<accession>A0A9Q0S6V1</accession>
<name>A0A9Q0S6V1_9DIPT</name>
<reference evidence="1" key="1">
    <citation type="submission" date="2022-07" db="EMBL/GenBank/DDBJ databases">
        <authorList>
            <person name="Trinca V."/>
            <person name="Uliana J.V.C."/>
            <person name="Torres T.T."/>
            <person name="Ward R.J."/>
            <person name="Monesi N."/>
        </authorList>
    </citation>
    <scope>NUCLEOTIDE SEQUENCE</scope>
    <source>
        <strain evidence="1">HSMRA1968</strain>
        <tissue evidence="1">Whole embryos</tissue>
    </source>
</reference>